<dbReference type="Pfam" id="PF18101">
    <property type="entry name" value="Pan3_CK"/>
    <property type="match status" value="1"/>
</dbReference>
<dbReference type="AlphaFoldDB" id="A0AAN6YTB5"/>
<gene>
    <name evidence="7" type="primary">PAN3</name>
    <name evidence="12" type="ORF">QBC38DRAFT_375312</name>
</gene>
<dbReference type="PROSITE" id="PS50011">
    <property type="entry name" value="PROTEIN_KINASE_DOM"/>
    <property type="match status" value="1"/>
</dbReference>
<evidence type="ECO:0000256" key="7">
    <source>
        <dbReference type="HAMAP-Rule" id="MF_03181"/>
    </source>
</evidence>
<feature type="region of interest" description="Disordered" evidence="9">
    <location>
        <begin position="55"/>
        <end position="91"/>
    </location>
</feature>
<dbReference type="GO" id="GO:0000932">
    <property type="term" value="C:P-body"/>
    <property type="evidence" value="ECO:0007669"/>
    <property type="project" value="TreeGrafter"/>
</dbReference>
<dbReference type="EMBL" id="MU865477">
    <property type="protein sequence ID" value="KAK4222342.1"/>
    <property type="molecule type" value="Genomic_DNA"/>
</dbReference>
<feature type="domain" description="Protein kinase" evidence="10">
    <location>
        <begin position="271"/>
        <end position="507"/>
    </location>
</feature>
<dbReference type="SMART" id="SM00220">
    <property type="entry name" value="S_TKc"/>
    <property type="match status" value="1"/>
</dbReference>
<keyword evidence="8" id="KW-0862">Zinc</keyword>
<evidence type="ECO:0000256" key="5">
    <source>
        <dbReference type="ARBA" id="ARBA00022840"/>
    </source>
</evidence>
<feature type="domain" description="C3H1-type" evidence="11">
    <location>
        <begin position="24"/>
        <end position="53"/>
    </location>
</feature>
<comment type="subcellular location">
    <subcellularLocation>
        <location evidence="1 7">Cytoplasm</location>
    </subcellularLocation>
</comment>
<accession>A0AAN6YTB5</accession>
<evidence type="ECO:0000256" key="8">
    <source>
        <dbReference type="PROSITE-ProRule" id="PRU00723"/>
    </source>
</evidence>
<dbReference type="InterPro" id="IPR011009">
    <property type="entry name" value="Kinase-like_dom_sf"/>
</dbReference>
<feature type="region of interest" description="Disordered" evidence="9">
    <location>
        <begin position="1"/>
        <end position="29"/>
    </location>
</feature>
<reference evidence="12" key="1">
    <citation type="journal article" date="2023" name="Mol. Phylogenet. Evol.">
        <title>Genome-scale phylogeny and comparative genomics of the fungal order Sordariales.</title>
        <authorList>
            <person name="Hensen N."/>
            <person name="Bonometti L."/>
            <person name="Westerberg I."/>
            <person name="Brannstrom I.O."/>
            <person name="Guillou S."/>
            <person name="Cros-Aarteil S."/>
            <person name="Calhoun S."/>
            <person name="Haridas S."/>
            <person name="Kuo A."/>
            <person name="Mondo S."/>
            <person name="Pangilinan J."/>
            <person name="Riley R."/>
            <person name="LaButti K."/>
            <person name="Andreopoulos B."/>
            <person name="Lipzen A."/>
            <person name="Chen C."/>
            <person name="Yan M."/>
            <person name="Daum C."/>
            <person name="Ng V."/>
            <person name="Clum A."/>
            <person name="Steindorff A."/>
            <person name="Ohm R.A."/>
            <person name="Martin F."/>
            <person name="Silar P."/>
            <person name="Natvig D.O."/>
            <person name="Lalanne C."/>
            <person name="Gautier V."/>
            <person name="Ament-Velasquez S.L."/>
            <person name="Kruys A."/>
            <person name="Hutchinson M.I."/>
            <person name="Powell A.J."/>
            <person name="Barry K."/>
            <person name="Miller A.N."/>
            <person name="Grigoriev I.V."/>
            <person name="Debuchy R."/>
            <person name="Gladieux P."/>
            <person name="Hiltunen Thoren M."/>
            <person name="Johannesson H."/>
        </authorList>
    </citation>
    <scope>NUCLEOTIDE SEQUENCE</scope>
    <source>
        <strain evidence="12">CBS 990.96</strain>
    </source>
</reference>
<feature type="compositionally biased region" description="Polar residues" evidence="9">
    <location>
        <begin position="120"/>
        <end position="130"/>
    </location>
</feature>
<comment type="caution">
    <text evidence="12">The sequence shown here is derived from an EMBL/GenBank/DDBJ whole genome shotgun (WGS) entry which is preliminary data.</text>
</comment>
<keyword evidence="13" id="KW-1185">Reference proteome</keyword>
<dbReference type="HAMAP" id="MF_03181">
    <property type="entry name" value="PAN3"/>
    <property type="match status" value="1"/>
</dbReference>
<evidence type="ECO:0000313" key="13">
    <source>
        <dbReference type="Proteomes" id="UP001301958"/>
    </source>
</evidence>
<dbReference type="InterPro" id="IPR041332">
    <property type="entry name" value="Pan3_CK"/>
</dbReference>
<keyword evidence="8" id="KW-0863">Zinc-finger</keyword>
<dbReference type="GO" id="GO:0006397">
    <property type="term" value="P:mRNA processing"/>
    <property type="evidence" value="ECO:0007669"/>
    <property type="project" value="UniProtKB-KW"/>
</dbReference>
<feature type="binding site" evidence="7">
    <location>
        <begin position="404"/>
        <end position="405"/>
    </location>
    <ligand>
        <name>ATP</name>
        <dbReference type="ChEBI" id="CHEBI:30616"/>
    </ligand>
</feature>
<name>A0AAN6YTB5_9PEZI</name>
<dbReference type="Proteomes" id="UP001301958">
    <property type="component" value="Unassembled WGS sequence"/>
</dbReference>
<feature type="region of interest" description="Disordered" evidence="9">
    <location>
        <begin position="106"/>
        <end position="130"/>
    </location>
</feature>
<reference evidence="12" key="2">
    <citation type="submission" date="2023-05" db="EMBL/GenBank/DDBJ databases">
        <authorList>
            <consortium name="Lawrence Berkeley National Laboratory"/>
            <person name="Steindorff A."/>
            <person name="Hensen N."/>
            <person name="Bonometti L."/>
            <person name="Westerberg I."/>
            <person name="Brannstrom I.O."/>
            <person name="Guillou S."/>
            <person name="Cros-Aarteil S."/>
            <person name="Calhoun S."/>
            <person name="Haridas S."/>
            <person name="Kuo A."/>
            <person name="Mondo S."/>
            <person name="Pangilinan J."/>
            <person name="Riley R."/>
            <person name="Labutti K."/>
            <person name="Andreopoulos B."/>
            <person name="Lipzen A."/>
            <person name="Chen C."/>
            <person name="Yanf M."/>
            <person name="Daum C."/>
            <person name="Ng V."/>
            <person name="Clum A."/>
            <person name="Ohm R."/>
            <person name="Martin F."/>
            <person name="Silar P."/>
            <person name="Natvig D."/>
            <person name="Lalanne C."/>
            <person name="Gautier V."/>
            <person name="Ament-Velasquez S.L."/>
            <person name="Kruys A."/>
            <person name="Hutchinson M.I."/>
            <person name="Powell A.J."/>
            <person name="Barry K."/>
            <person name="Miller A.N."/>
            <person name="Grigoriev I.V."/>
            <person name="Debuchy R."/>
            <person name="Gladieux P."/>
            <person name="Thoren M.H."/>
            <person name="Johannesson H."/>
        </authorList>
    </citation>
    <scope>NUCLEOTIDE SEQUENCE</scope>
    <source>
        <strain evidence="12">CBS 990.96</strain>
    </source>
</reference>
<comment type="caution">
    <text evidence="7">Lacks conserved residue(s) required for the propagation of feature annotation.</text>
</comment>
<keyword evidence="2 7" id="KW-0963">Cytoplasm</keyword>
<dbReference type="GO" id="GO:0000289">
    <property type="term" value="P:nuclear-transcribed mRNA poly(A) tail shortening"/>
    <property type="evidence" value="ECO:0007669"/>
    <property type="project" value="UniProtKB-UniRule"/>
</dbReference>
<dbReference type="GO" id="GO:0031251">
    <property type="term" value="C:PAN complex"/>
    <property type="evidence" value="ECO:0007669"/>
    <property type="project" value="UniProtKB-UniRule"/>
</dbReference>
<dbReference type="PANTHER" id="PTHR12272">
    <property type="entry name" value="DEADENYLATION COMPLEX SUBUNIT PAN3"/>
    <property type="match status" value="1"/>
</dbReference>
<evidence type="ECO:0000256" key="2">
    <source>
        <dbReference type="ARBA" id="ARBA00022490"/>
    </source>
</evidence>
<dbReference type="InterPro" id="IPR000571">
    <property type="entry name" value="Znf_CCCH"/>
</dbReference>
<dbReference type="Gene3D" id="1.10.287.3700">
    <property type="match status" value="1"/>
</dbReference>
<keyword evidence="4 7" id="KW-0547">Nucleotide-binding</keyword>
<comment type="subunit">
    <text evidence="7">Homodimer. Forms a heterotrimer with a catalytic subunit PAN2 to form the poly(A)-nuclease (PAN) deadenylation complex. Interacts (via PAM-2 motif) with poly(A)-binding protein PAB1 (via PABC domain), conferring substrate specificity of the enzyme complex.</text>
</comment>
<evidence type="ECO:0000256" key="4">
    <source>
        <dbReference type="ARBA" id="ARBA00022741"/>
    </source>
</evidence>
<proteinExistence type="inferred from homology"/>
<evidence type="ECO:0000256" key="6">
    <source>
        <dbReference type="ARBA" id="ARBA00023054"/>
    </source>
</evidence>
<evidence type="ECO:0000259" key="10">
    <source>
        <dbReference type="PROSITE" id="PS50011"/>
    </source>
</evidence>
<comment type="function">
    <text evidence="7">Regulatory subunit of the poly(A)-nuclease (PAN) deadenylation complex, one of two cytoplasmic mRNA deadenylases involved in mRNA turnover. PAN specifically shortens poly(A) tails of RNA and the activity is stimulated by poly(A)-binding protein PAB1. PAN deadenylation is followed by rapid degradation of the shortened mRNA tails by the CCR4-NOT complex. Deadenylated mRNAs are then degraded by two alternative mechanisms, namely exosome-mediated 3'-5' exonucleolytic degradation, or deadenlyation-dependent mRNA decaping and subsequent 5'-3' exonucleolytic degradation by XRN1. May also be involved in post-transcriptional maturation of mRNA poly(A) tails. PAN3 acts as a positive regulator for PAN activity, recruiting the catalytic subunit PAN2 to mRNA via its interaction with RNA and with PAB1.</text>
</comment>
<dbReference type="Gene3D" id="6.10.250.3160">
    <property type="match status" value="1"/>
</dbReference>
<evidence type="ECO:0000313" key="12">
    <source>
        <dbReference type="EMBL" id="KAK4222342.1"/>
    </source>
</evidence>
<dbReference type="PROSITE" id="PS50103">
    <property type="entry name" value="ZF_C3H1"/>
    <property type="match status" value="1"/>
</dbReference>
<feature type="region of interest" description="Knob domain" evidence="7">
    <location>
        <begin position="546"/>
        <end position="647"/>
    </location>
</feature>
<comment type="domain">
    <text evidence="7">The pseudokinase domain, the coiled-coil (CC), and C-terminal knob domain (CK) form a structural unit (PKC) that forms an extensive high-affinity interaction surface for PAN2.</text>
</comment>
<keyword evidence="3 7" id="KW-0507">mRNA processing</keyword>
<keyword evidence="6 7" id="KW-0175">Coiled coil</keyword>
<protein>
    <recommendedName>
        <fullName evidence="7">PAN2-PAN3 deadenylation complex subunit PAN3</fullName>
    </recommendedName>
    <alternativeName>
        <fullName evidence="7">PAB1P-dependent poly(A)-specific ribonuclease</fullName>
    </alternativeName>
    <alternativeName>
        <fullName evidence="7">Poly(A)-nuclease deadenylation complex subunit 3</fullName>
        <shortName evidence="7">PAN deadenylation complex subunit 3</shortName>
    </alternativeName>
</protein>
<evidence type="ECO:0000256" key="9">
    <source>
        <dbReference type="SAM" id="MobiDB-lite"/>
    </source>
</evidence>
<comment type="similarity">
    <text evidence="7">Belongs to the protein kinase superfamily. PAN3 family.</text>
</comment>
<feature type="binding site" evidence="7">
    <location>
        <position position="300"/>
    </location>
    <ligand>
        <name>ATP</name>
        <dbReference type="ChEBI" id="CHEBI:30616"/>
    </ligand>
</feature>
<dbReference type="GO" id="GO:0008143">
    <property type="term" value="F:poly(A) binding"/>
    <property type="evidence" value="ECO:0007669"/>
    <property type="project" value="TreeGrafter"/>
</dbReference>
<keyword evidence="5 7" id="KW-0067">ATP-binding</keyword>
<dbReference type="Gene3D" id="1.20.5.5160">
    <property type="match status" value="1"/>
</dbReference>
<organism evidence="12 13">
    <name type="scientific">Podospora fimiseda</name>
    <dbReference type="NCBI Taxonomy" id="252190"/>
    <lineage>
        <taxon>Eukaryota</taxon>
        <taxon>Fungi</taxon>
        <taxon>Dikarya</taxon>
        <taxon>Ascomycota</taxon>
        <taxon>Pezizomycotina</taxon>
        <taxon>Sordariomycetes</taxon>
        <taxon>Sordariomycetidae</taxon>
        <taxon>Sordariales</taxon>
        <taxon>Podosporaceae</taxon>
        <taxon>Podospora</taxon>
    </lineage>
</organism>
<feature type="coiled-coil region" evidence="7">
    <location>
        <begin position="507"/>
        <end position="545"/>
    </location>
</feature>
<dbReference type="SUPFAM" id="SSF56112">
    <property type="entry name" value="Protein kinase-like (PK-like)"/>
    <property type="match status" value="1"/>
</dbReference>
<feature type="binding site" evidence="7">
    <location>
        <begin position="349"/>
        <end position="356"/>
    </location>
    <ligand>
        <name>ATP</name>
        <dbReference type="ChEBI" id="CHEBI:30616"/>
    </ligand>
</feature>
<evidence type="ECO:0000256" key="3">
    <source>
        <dbReference type="ARBA" id="ARBA00022664"/>
    </source>
</evidence>
<comment type="domain">
    <text evidence="7">Contains a pseudokinase domain. The protein kinase domain is predicted to be catalytically inactive because some of the residues important for catalytic activity are substituted and it lacks the equivalent of the binding site for a peptide substrate. However, it has retained an ATP-binding site and ATP-binding is required for mRNA degradation, stimulating the activity of the PAN2 nuclease in vitro. The nucleotide-binding site is juxtaposed to the RNase active site of PAN2 in the complex and may actually bind nucleosides of a poly(A) RNA rather than ATP, feeding the poly(A)-tail to the active site of the deadenylase and thus increasing the efficiency with which this distributive enzyme degrades oligo(A) RNAs.</text>
</comment>
<feature type="zinc finger region" description="C3H1-type" evidence="8">
    <location>
        <begin position="24"/>
        <end position="53"/>
    </location>
</feature>
<comment type="domain">
    <text evidence="7">The N-terminal zinc finger binds to poly(A) RNA.</text>
</comment>
<dbReference type="GO" id="GO:0008270">
    <property type="term" value="F:zinc ion binding"/>
    <property type="evidence" value="ECO:0007669"/>
    <property type="project" value="UniProtKB-KW"/>
</dbReference>
<dbReference type="InterPro" id="IPR000719">
    <property type="entry name" value="Prot_kinase_dom"/>
</dbReference>
<dbReference type="GO" id="GO:0004672">
    <property type="term" value="F:protein kinase activity"/>
    <property type="evidence" value="ECO:0007669"/>
    <property type="project" value="InterPro"/>
</dbReference>
<keyword evidence="8" id="KW-0479">Metal-binding</keyword>
<dbReference type="InterPro" id="IPR030844">
    <property type="entry name" value="PAN3"/>
</dbReference>
<sequence length="647" mass="72028">MAASRYSTNDMRRQIGSPRSKGRDNSDTPCRNITIYGSCKYREAGCSFKHDLHTKPTSQPDFSAKKPLNVDSPAFTPSSTTQQLGGGKKSTLPSQAAIAAPFTPRGTNKLAASSMPKNGPESSALTATSRDFTPSNYDVAIGANNGTQDNSSNTTYGGDPFVNRMGGNVSASSYQHNPYAAADQNQLFVPPPPPGSLPAGVAPPPNYHLYQPFEPYKGSLQPHQRSTYDFFMPQAMREDIQKKLYATQLVVPSTALPNIGEWYTLSPLDTSNKKNPTSFGYPSWLYKAYNARVAHYFALRRLEGFGLSSQLPLQKMNEWRKIRHPHIVSLHEAFTTRNFNDNSLVFVYDYYPCSKTLQEHYFPAGRYKSVVVSEDVLWSYISQITAALKMIHSHNLAARCIELSKIIVDNSRIRLAACGILDVTRFGLDNKPMQQLQQEDLFKFGSVMFALASGGTIPLPNDAAKARDLLNPKLSEKLKDTIVWLISPPRSLSEPKTLEEFASTIALQLCDYIQTAGLDNDEKGRILKMEVENGRIARLTMKLNAVLERGDLGLVKDWSEVGERYHLKLFRDYVFHRVDADGNPDLSIGHMISCLNKLDAGTEEHIQLITRDSETLIITTYREVRALLNRAFNELVKHSKNGAPGSQ</sequence>
<dbReference type="PANTHER" id="PTHR12272:SF11">
    <property type="entry name" value="PAN2-PAN3 DEADENYLATION COMPLEX SUBUNIT PAN3"/>
    <property type="match status" value="1"/>
</dbReference>
<dbReference type="Gene3D" id="1.10.510.10">
    <property type="entry name" value="Transferase(Phosphotransferase) domain 1"/>
    <property type="match status" value="1"/>
</dbReference>
<dbReference type="GO" id="GO:0005524">
    <property type="term" value="F:ATP binding"/>
    <property type="evidence" value="ECO:0007669"/>
    <property type="project" value="UniProtKB-UniRule"/>
</dbReference>
<evidence type="ECO:0000259" key="11">
    <source>
        <dbReference type="PROSITE" id="PS50103"/>
    </source>
</evidence>
<dbReference type="Pfam" id="PF25586">
    <property type="entry name" value="zf-CCCH_PAN3"/>
    <property type="match status" value="1"/>
</dbReference>
<evidence type="ECO:0000256" key="1">
    <source>
        <dbReference type="ARBA" id="ARBA00004496"/>
    </source>
</evidence>